<evidence type="ECO:0000313" key="5">
    <source>
        <dbReference type="Proteomes" id="UP000249852"/>
    </source>
</evidence>
<organism evidence="4 5">
    <name type="scientific">Prevotella pallens</name>
    <dbReference type="NCBI Taxonomy" id="60133"/>
    <lineage>
        <taxon>Bacteria</taxon>
        <taxon>Pseudomonadati</taxon>
        <taxon>Bacteroidota</taxon>
        <taxon>Bacteroidia</taxon>
        <taxon>Bacteroidales</taxon>
        <taxon>Prevotellaceae</taxon>
        <taxon>Prevotella</taxon>
    </lineage>
</organism>
<name>A0ABX9DUB7_9BACT</name>
<sequence>MNKIVIIEDEALSAKRLIRLINDYDDSITILGPFQTTDEVKNFLASDHDYDLIISDIRLGAYTVFEAFELNMPTSFVIFTTTYDEYAMNAIKSNGIDYLLKPVNSKELFNSLDKINMLLHQDTTPTALSVVARDMQIWRSRFLVTKGDELVSLKADEISCIYSGKRQVVAYKHDGETYVMSDKLSDLEETLNPDVFFRINRQYIANINYLEKISFFFSSKLHVKIKGCNDSNIIISKDKACKFKQWLSK</sequence>
<dbReference type="Gene3D" id="3.40.50.2300">
    <property type="match status" value="1"/>
</dbReference>
<dbReference type="Pfam" id="PF00072">
    <property type="entry name" value="Response_reg"/>
    <property type="match status" value="1"/>
</dbReference>
<proteinExistence type="predicted"/>
<accession>A0ABX9DUB7</accession>
<evidence type="ECO:0000259" key="2">
    <source>
        <dbReference type="PROSITE" id="PS50110"/>
    </source>
</evidence>
<dbReference type="InterPro" id="IPR007492">
    <property type="entry name" value="LytTR_DNA-bd_dom"/>
</dbReference>
<keyword evidence="5" id="KW-1185">Reference proteome</keyword>
<evidence type="ECO:0000259" key="3">
    <source>
        <dbReference type="PROSITE" id="PS50930"/>
    </source>
</evidence>
<gene>
    <name evidence="4" type="ORF">BC673_11064</name>
</gene>
<dbReference type="Pfam" id="PF04397">
    <property type="entry name" value="LytTR"/>
    <property type="match status" value="1"/>
</dbReference>
<dbReference type="PANTHER" id="PTHR37299">
    <property type="entry name" value="TRANSCRIPTIONAL REGULATOR-RELATED"/>
    <property type="match status" value="1"/>
</dbReference>
<dbReference type="PROSITE" id="PS50930">
    <property type="entry name" value="HTH_LYTTR"/>
    <property type="match status" value="1"/>
</dbReference>
<evidence type="ECO:0000256" key="1">
    <source>
        <dbReference type="PROSITE-ProRule" id="PRU00169"/>
    </source>
</evidence>
<dbReference type="InterPro" id="IPR011006">
    <property type="entry name" value="CheY-like_superfamily"/>
</dbReference>
<feature type="domain" description="Response regulatory" evidence="2">
    <location>
        <begin position="3"/>
        <end position="116"/>
    </location>
</feature>
<dbReference type="SMART" id="SM00850">
    <property type="entry name" value="LytTR"/>
    <property type="match status" value="1"/>
</dbReference>
<dbReference type="Proteomes" id="UP000249852">
    <property type="component" value="Unassembled WGS sequence"/>
</dbReference>
<dbReference type="SMART" id="SM00448">
    <property type="entry name" value="REC"/>
    <property type="match status" value="1"/>
</dbReference>
<dbReference type="Gene3D" id="2.40.50.1020">
    <property type="entry name" value="LytTr DNA-binding domain"/>
    <property type="match status" value="1"/>
</dbReference>
<keyword evidence="1" id="KW-0597">Phosphoprotein</keyword>
<dbReference type="RefSeq" id="WP_006045132.1">
    <property type="nucleotide sequence ID" value="NZ_QLTQ01000010.1"/>
</dbReference>
<feature type="modified residue" description="4-aspartylphosphate" evidence="1">
    <location>
        <position position="56"/>
    </location>
</feature>
<dbReference type="PROSITE" id="PS50110">
    <property type="entry name" value="RESPONSE_REGULATORY"/>
    <property type="match status" value="1"/>
</dbReference>
<dbReference type="SUPFAM" id="SSF52172">
    <property type="entry name" value="CheY-like"/>
    <property type="match status" value="1"/>
</dbReference>
<dbReference type="InterPro" id="IPR046947">
    <property type="entry name" value="LytR-like"/>
</dbReference>
<protein>
    <submittedName>
        <fullName evidence="4">LytTR family two component transcriptional regulator</fullName>
    </submittedName>
</protein>
<reference evidence="4 5" key="1">
    <citation type="submission" date="2018-06" db="EMBL/GenBank/DDBJ databases">
        <title>Genomic Encyclopedia of Archaeal and Bacterial Type Strains, Phase II (KMG-II): from individual species to whole genera.</title>
        <authorList>
            <person name="Goeker M."/>
        </authorList>
    </citation>
    <scope>NUCLEOTIDE SEQUENCE [LARGE SCALE GENOMIC DNA]</scope>
    <source>
        <strain evidence="4 5">DSM 18710</strain>
    </source>
</reference>
<comment type="caution">
    <text evidence="4">The sequence shown here is derived from an EMBL/GenBank/DDBJ whole genome shotgun (WGS) entry which is preliminary data.</text>
</comment>
<dbReference type="PANTHER" id="PTHR37299:SF1">
    <property type="entry name" value="STAGE 0 SPORULATION PROTEIN A HOMOLOG"/>
    <property type="match status" value="1"/>
</dbReference>
<feature type="domain" description="HTH LytTR-type" evidence="3">
    <location>
        <begin position="142"/>
        <end position="249"/>
    </location>
</feature>
<dbReference type="InterPro" id="IPR001789">
    <property type="entry name" value="Sig_transdc_resp-reg_receiver"/>
</dbReference>
<evidence type="ECO:0000313" key="4">
    <source>
        <dbReference type="EMBL" id="RAS45521.1"/>
    </source>
</evidence>
<dbReference type="EMBL" id="QLTQ01000010">
    <property type="protein sequence ID" value="RAS45521.1"/>
    <property type="molecule type" value="Genomic_DNA"/>
</dbReference>